<reference evidence="2" key="1">
    <citation type="submission" date="2022-06" db="EMBL/GenBank/DDBJ databases">
        <authorList>
            <person name="Berger JAMES D."/>
            <person name="Berger JAMES D."/>
        </authorList>
    </citation>
    <scope>NUCLEOTIDE SEQUENCE [LARGE SCALE GENOMIC DNA]</scope>
</reference>
<dbReference type="Proteomes" id="UP000050795">
    <property type="component" value="Unassembled WGS sequence"/>
</dbReference>
<sequence length="94" mass="11040">MFCSKKIILMNFIVLFSFLLITEYLPKLNANRIVPGYSNGRYEIFPGPSKRMSGMRFEELLRLQKLKDSAKWLEELGKRGYTNGVNSWADEEYH</sequence>
<name>A0AA85IN72_TRIRE</name>
<keyword evidence="2" id="KW-1185">Reference proteome</keyword>
<organism evidence="2 3">
    <name type="scientific">Trichobilharzia regenti</name>
    <name type="common">Nasal bird schistosome</name>
    <dbReference type="NCBI Taxonomy" id="157069"/>
    <lineage>
        <taxon>Eukaryota</taxon>
        <taxon>Metazoa</taxon>
        <taxon>Spiralia</taxon>
        <taxon>Lophotrochozoa</taxon>
        <taxon>Platyhelminthes</taxon>
        <taxon>Trematoda</taxon>
        <taxon>Digenea</taxon>
        <taxon>Strigeidida</taxon>
        <taxon>Schistosomatoidea</taxon>
        <taxon>Schistosomatidae</taxon>
        <taxon>Trichobilharzia</taxon>
    </lineage>
</organism>
<accession>A0AA85IN72</accession>
<keyword evidence="1" id="KW-0812">Transmembrane</keyword>
<dbReference type="AlphaFoldDB" id="A0AA85IN72"/>
<keyword evidence="1" id="KW-1133">Transmembrane helix</keyword>
<feature type="transmembrane region" description="Helical" evidence="1">
    <location>
        <begin position="7"/>
        <end position="25"/>
    </location>
</feature>
<reference evidence="3" key="2">
    <citation type="submission" date="2023-11" db="UniProtKB">
        <authorList>
            <consortium name="WormBaseParasite"/>
        </authorList>
    </citation>
    <scope>IDENTIFICATION</scope>
</reference>
<evidence type="ECO:0000256" key="1">
    <source>
        <dbReference type="SAM" id="Phobius"/>
    </source>
</evidence>
<evidence type="ECO:0000313" key="2">
    <source>
        <dbReference type="Proteomes" id="UP000050795"/>
    </source>
</evidence>
<evidence type="ECO:0000313" key="3">
    <source>
        <dbReference type="WBParaSite" id="TREG1_107740.1"/>
    </source>
</evidence>
<keyword evidence="1" id="KW-0472">Membrane</keyword>
<dbReference type="WBParaSite" id="TREG1_107740.1">
    <property type="protein sequence ID" value="TREG1_107740.1"/>
    <property type="gene ID" value="TREG1_107740"/>
</dbReference>
<protein>
    <submittedName>
        <fullName evidence="3">Uncharacterized protein</fullName>
    </submittedName>
</protein>
<proteinExistence type="predicted"/>